<evidence type="ECO:0000313" key="1">
    <source>
        <dbReference type="Ensembl" id="ENSXCOP00000005342.1"/>
    </source>
</evidence>
<protein>
    <submittedName>
        <fullName evidence="1">Uncharacterized protein</fullName>
    </submittedName>
</protein>
<keyword evidence="2" id="KW-1185">Reference proteome</keyword>
<dbReference type="Proteomes" id="UP000261380">
    <property type="component" value="Unplaced"/>
</dbReference>
<dbReference type="AlphaFoldDB" id="A0A3B5L3F5"/>
<name>A0A3B5L3F5_9TELE</name>
<proteinExistence type="predicted"/>
<accession>A0A3B5L3F5</accession>
<sequence length="55" mass="6052">MTSLCVYSYAGTCTGTHPHTLTPTHAHTQMTPALPLFFLQRYLSSLIITISVISK</sequence>
<reference evidence="1" key="2">
    <citation type="submission" date="2025-09" db="UniProtKB">
        <authorList>
            <consortium name="Ensembl"/>
        </authorList>
    </citation>
    <scope>IDENTIFICATION</scope>
</reference>
<reference evidence="1" key="1">
    <citation type="submission" date="2025-08" db="UniProtKB">
        <authorList>
            <consortium name="Ensembl"/>
        </authorList>
    </citation>
    <scope>IDENTIFICATION</scope>
</reference>
<organism evidence="1 2">
    <name type="scientific">Xiphophorus couchianus</name>
    <name type="common">Monterrey platyfish</name>
    <dbReference type="NCBI Taxonomy" id="32473"/>
    <lineage>
        <taxon>Eukaryota</taxon>
        <taxon>Metazoa</taxon>
        <taxon>Chordata</taxon>
        <taxon>Craniata</taxon>
        <taxon>Vertebrata</taxon>
        <taxon>Euteleostomi</taxon>
        <taxon>Actinopterygii</taxon>
        <taxon>Neopterygii</taxon>
        <taxon>Teleostei</taxon>
        <taxon>Neoteleostei</taxon>
        <taxon>Acanthomorphata</taxon>
        <taxon>Ovalentaria</taxon>
        <taxon>Atherinomorphae</taxon>
        <taxon>Cyprinodontiformes</taxon>
        <taxon>Poeciliidae</taxon>
        <taxon>Poeciliinae</taxon>
        <taxon>Xiphophorus</taxon>
    </lineage>
</organism>
<dbReference type="Ensembl" id="ENSXCOT00000005403.1">
    <property type="protein sequence ID" value="ENSXCOP00000005342.1"/>
    <property type="gene ID" value="ENSXCOG00000004181.1"/>
</dbReference>
<evidence type="ECO:0000313" key="2">
    <source>
        <dbReference type="Proteomes" id="UP000261380"/>
    </source>
</evidence>